<dbReference type="eggNOG" id="ENOG502T3NC">
    <property type="taxonomic scope" value="Eukaryota"/>
</dbReference>
<dbReference type="EMBL" id="FO082048">
    <property type="protein sequence ID" value="CCE84766.1"/>
    <property type="molecule type" value="Genomic_DNA"/>
</dbReference>
<reference evidence="5" key="2">
    <citation type="journal article" date="2012" name="G3 (Bethesda)">
        <title>Pichia sorbitophila, an interspecies yeast hybrid reveals early steps of genome resolution following polyploidization.</title>
        <authorList>
            <person name="Leh Louis V."/>
            <person name="Despons L."/>
            <person name="Friedrich A."/>
            <person name="Martin T."/>
            <person name="Durrens P."/>
            <person name="Casaregola S."/>
            <person name="Neuveglise C."/>
            <person name="Fairhead C."/>
            <person name="Marck C."/>
            <person name="Cruz J.A."/>
            <person name="Straub M.L."/>
            <person name="Kugler V."/>
            <person name="Sacerdot C."/>
            <person name="Uzunov Z."/>
            <person name="Thierry A."/>
            <person name="Weiss S."/>
            <person name="Bleykasten C."/>
            <person name="De Montigny J."/>
            <person name="Jacques N."/>
            <person name="Jung P."/>
            <person name="Lemaire M."/>
            <person name="Mallet S."/>
            <person name="Morel G."/>
            <person name="Richard G.F."/>
            <person name="Sarkar A."/>
            <person name="Savel G."/>
            <person name="Schacherer J."/>
            <person name="Seret M.L."/>
            <person name="Talla E."/>
            <person name="Samson G."/>
            <person name="Jubin C."/>
            <person name="Poulain J."/>
            <person name="Vacherie B."/>
            <person name="Barbe V."/>
            <person name="Pelletier E."/>
            <person name="Sherman D.J."/>
            <person name="Westhof E."/>
            <person name="Weissenbach J."/>
            <person name="Baret P.V."/>
            <person name="Wincker P."/>
            <person name="Gaillardin C."/>
            <person name="Dujon B."/>
            <person name="Souciet J.L."/>
        </authorList>
    </citation>
    <scope>NUCLEOTIDE SEQUENCE [LARGE SCALE GENOMIC DNA]</scope>
    <source>
        <strain evidence="5">ATCC MYA-4447 / BCRC 22081 / CBS 7064 / NBRC 10061 / NRRL Y-12695</strain>
    </source>
</reference>
<accession>G8Y836</accession>
<feature type="signal peptide" evidence="2">
    <location>
        <begin position="1"/>
        <end position="19"/>
    </location>
</feature>
<evidence type="ECO:0000313" key="4">
    <source>
        <dbReference type="EMBL" id="CCE84766.1"/>
    </source>
</evidence>
<dbReference type="OrthoDB" id="4022151at2759"/>
<proteinExistence type="predicted"/>
<keyword evidence="5" id="KW-1185">Reference proteome</keyword>
<name>G8Y836_PICSO</name>
<dbReference type="HOGENOM" id="CLU_032732_0_0_1"/>
<evidence type="ECO:0000313" key="3">
    <source>
        <dbReference type="EMBL" id="CCE83735.1"/>
    </source>
</evidence>
<feature type="region of interest" description="Disordered" evidence="1">
    <location>
        <begin position="328"/>
        <end position="378"/>
    </location>
</feature>
<protein>
    <submittedName>
        <fullName evidence="4">Piso0_004321 protein</fullName>
    </submittedName>
</protein>
<organism evidence="4 5">
    <name type="scientific">Pichia sorbitophila (strain ATCC MYA-4447 / BCRC 22081 / CBS 7064 / NBRC 10061 / NRRL Y-12695)</name>
    <name type="common">Hybrid yeast</name>
    <dbReference type="NCBI Taxonomy" id="559304"/>
    <lineage>
        <taxon>Eukaryota</taxon>
        <taxon>Fungi</taxon>
        <taxon>Dikarya</taxon>
        <taxon>Ascomycota</taxon>
        <taxon>Saccharomycotina</taxon>
        <taxon>Pichiomycetes</taxon>
        <taxon>Debaryomycetaceae</taxon>
        <taxon>Millerozyma</taxon>
    </lineage>
</organism>
<dbReference type="InParanoid" id="G8Y836"/>
<sequence length="406" mass="44188">MRFGELFFAFLAFFTLASALPSAYPKDTELDLGERWNEILESEGFTSGELPELSKRENNNVESLVKAINRSGIIWDFLDTLVKHPKAVSRLANLTGNLIESSAGKVNISMIEGLLSATNVTALVEAVSKSGLLESVLDGVLLDKNYRRVIEDIIERFVHSNIDMISFVFNDVFSKEASLMKRDDTTSKYSGSFGAFLINTIASVLSSQLLVDSVREISDALNNTGVGVYVVKRFIANESYQNLTIDFAKDIYNTGAINLNLTSLNISAIVGTVLEDPKMITNLVSNVLSNNGTSGNGKMSKYVQAARDIVQDLQNDGLFEELNNNLFPSSSSSASSPSSTSTGSSSKKETIDQSKDSSSKSNSKAKANSRSSSNAASSLDKHLKKSNYHLLMLLHFVVFGGTMLFI</sequence>
<dbReference type="STRING" id="559304.G8Y836"/>
<dbReference type="Proteomes" id="UP000005222">
    <property type="component" value="Chromosome L"/>
</dbReference>
<evidence type="ECO:0000256" key="1">
    <source>
        <dbReference type="SAM" id="MobiDB-lite"/>
    </source>
</evidence>
<dbReference type="EMBL" id="FO082049">
    <property type="protein sequence ID" value="CCE83735.1"/>
    <property type="molecule type" value="Genomic_DNA"/>
</dbReference>
<keyword evidence="2" id="KW-0732">Signal</keyword>
<gene>
    <name evidence="4" type="primary">Piso0_004321</name>
    <name evidence="3" type="ORF">GNLVRS01_PISO0K14310g</name>
    <name evidence="4" type="ORF">GNLVRS01_PISO0L14311g</name>
</gene>
<feature type="compositionally biased region" description="Low complexity" evidence="1">
    <location>
        <begin position="359"/>
        <end position="378"/>
    </location>
</feature>
<reference evidence="4" key="1">
    <citation type="submission" date="2011-10" db="EMBL/GenBank/DDBJ databases">
        <authorList>
            <person name="Genoscope - CEA"/>
        </authorList>
    </citation>
    <scope>NUCLEOTIDE SEQUENCE</scope>
</reference>
<evidence type="ECO:0000313" key="5">
    <source>
        <dbReference type="Proteomes" id="UP000005222"/>
    </source>
</evidence>
<feature type="chain" id="PRO_5007664863" evidence="2">
    <location>
        <begin position="20"/>
        <end position="406"/>
    </location>
</feature>
<dbReference type="AlphaFoldDB" id="G8Y836"/>
<feature type="compositionally biased region" description="Low complexity" evidence="1">
    <location>
        <begin position="328"/>
        <end position="345"/>
    </location>
</feature>
<feature type="compositionally biased region" description="Basic and acidic residues" evidence="1">
    <location>
        <begin position="346"/>
        <end position="358"/>
    </location>
</feature>
<evidence type="ECO:0000256" key="2">
    <source>
        <dbReference type="SAM" id="SignalP"/>
    </source>
</evidence>
<dbReference type="Proteomes" id="UP000005222">
    <property type="component" value="Chromosome K"/>
</dbReference>